<proteinExistence type="predicted"/>
<comment type="caution">
    <text evidence="2">The sequence shown here is derived from an EMBL/GenBank/DDBJ whole genome shotgun (WGS) entry which is preliminary data.</text>
</comment>
<dbReference type="Pfam" id="PF11969">
    <property type="entry name" value="DcpS_C"/>
    <property type="match status" value="1"/>
</dbReference>
<name>A0A8J6BWZ8_9EUKA</name>
<dbReference type="Proteomes" id="UP000717585">
    <property type="component" value="Unassembled WGS sequence"/>
</dbReference>
<sequence>MSLLTFDSTADTIIFHRRLIQTHFGHNGKPMTDYSHHWTLAEKKPHEYVYIRNNKDFVSKLIISDGFSLNHLDTVLAQAPLYASFEPYGVMTPQPVPSLDALSAILHRFDSALLALTGSGSKFTGPPVISQVEPVKDSIDVELEADEPVEDPMSTLEPVDDPNVAPHLAALFAVDPRVHPAEVGDWCSLAETKQDLLCATVPYMATLPPLPENFPDGLQSEGAWLAEGAVILNLTSDDDLILLSTVDMVHLVALPTSFPEGPLASLRGLEGRHVRWLEELQERIKVSLTRAELDPTEYKLLVPYPPPVWALHVHIVPASMRFPPVCGTFFPLASILSILKKSPSYLSTATLNFTLPVGHSLAVFRRALDDDQTPSHRNEDLHFSMRLQPQDLASSRTLPQRASSHATFPQPRHSPPRQRPASDTARATHADTPGPTERPSQPSRLDRSTRTDTPEHSRAPISQSSLSHRRQSDISPAPVPARAETRQDQKPALRHAMPAPTPGMDQISVGGHIGAAQVTQTVVVPRIESSPATNLTEPVRAKPPRMRSVASSNIGEKSTITTASRVGGALPTPESARPASVRPDSSSRMKPARSVQAMSMGVSLGAQSPREAPMPPAELVDRGRETGGRTPLPPSRLLEKAIVGIAEDPL</sequence>
<accession>A0A8J6BWZ8</accession>
<dbReference type="InterPro" id="IPR036265">
    <property type="entry name" value="HIT-like_sf"/>
</dbReference>
<evidence type="ECO:0000313" key="2">
    <source>
        <dbReference type="EMBL" id="KAG9392931.1"/>
    </source>
</evidence>
<feature type="compositionally biased region" description="Polar residues" evidence="1">
    <location>
        <begin position="392"/>
        <end position="407"/>
    </location>
</feature>
<reference evidence="2" key="1">
    <citation type="submission" date="2021-05" db="EMBL/GenBank/DDBJ databases">
        <title>A free-living protist that lacks canonical eukaryotic 1 DNA replication and segregation systems.</title>
        <authorList>
            <person name="Salas-Leiva D.E."/>
            <person name="Tromer E.C."/>
            <person name="Curtis B.A."/>
            <person name="Jerlstrom-Hultqvist J."/>
            <person name="Kolisko M."/>
            <person name="Yi Z."/>
            <person name="Salas-Leiva J.S."/>
            <person name="Gallot-Lavallee L."/>
            <person name="Kops G.J.P.L."/>
            <person name="Archibald J.M."/>
            <person name="Simpson A.G.B."/>
            <person name="Roger A.J."/>
        </authorList>
    </citation>
    <scope>NUCLEOTIDE SEQUENCE</scope>
    <source>
        <strain evidence="2">BICM</strain>
    </source>
</reference>
<dbReference type="SUPFAM" id="SSF54197">
    <property type="entry name" value="HIT-like"/>
    <property type="match status" value="1"/>
</dbReference>
<feature type="region of interest" description="Disordered" evidence="1">
    <location>
        <begin position="533"/>
        <end position="635"/>
    </location>
</feature>
<dbReference type="Gene3D" id="3.30.428.10">
    <property type="entry name" value="HIT-like"/>
    <property type="match status" value="1"/>
</dbReference>
<evidence type="ECO:0000256" key="1">
    <source>
        <dbReference type="SAM" id="MobiDB-lite"/>
    </source>
</evidence>
<organism evidence="2 3">
    <name type="scientific">Carpediemonas membranifera</name>
    <dbReference type="NCBI Taxonomy" id="201153"/>
    <lineage>
        <taxon>Eukaryota</taxon>
        <taxon>Metamonada</taxon>
        <taxon>Carpediemonas-like organisms</taxon>
        <taxon>Carpediemonas</taxon>
    </lineage>
</organism>
<feature type="compositionally biased region" description="Polar residues" evidence="1">
    <location>
        <begin position="549"/>
        <end position="564"/>
    </location>
</feature>
<dbReference type="AlphaFoldDB" id="A0A8J6BWZ8"/>
<evidence type="ECO:0000313" key="3">
    <source>
        <dbReference type="Proteomes" id="UP000717585"/>
    </source>
</evidence>
<dbReference type="EMBL" id="JAHDYR010000030">
    <property type="protein sequence ID" value="KAG9392931.1"/>
    <property type="molecule type" value="Genomic_DNA"/>
</dbReference>
<protein>
    <submittedName>
        <fullName evidence="2">Scavenger mRNA decapping enzyme C-term binding</fullName>
    </submittedName>
</protein>
<keyword evidence="3" id="KW-1185">Reference proteome</keyword>
<gene>
    <name evidence="2" type="ORF">J8273_5743</name>
</gene>
<feature type="region of interest" description="Disordered" evidence="1">
    <location>
        <begin position="392"/>
        <end position="502"/>
    </location>
</feature>
<feature type="compositionally biased region" description="Basic and acidic residues" evidence="1">
    <location>
        <begin position="444"/>
        <end position="458"/>
    </location>
</feature>